<evidence type="ECO:0000256" key="2">
    <source>
        <dbReference type="ARBA" id="ARBA00022771"/>
    </source>
</evidence>
<dbReference type="GO" id="GO:0000122">
    <property type="term" value="P:negative regulation of transcription by RNA polymerase II"/>
    <property type="evidence" value="ECO:0007669"/>
    <property type="project" value="TreeGrafter"/>
</dbReference>
<dbReference type="GO" id="GO:0004879">
    <property type="term" value="F:nuclear receptor activity"/>
    <property type="evidence" value="ECO:0007669"/>
    <property type="project" value="TreeGrafter"/>
</dbReference>
<keyword evidence="2" id="KW-0863">Zinc-finger</keyword>
<feature type="domain" description="Nuclear receptor" evidence="9">
    <location>
        <begin position="56"/>
        <end position="132"/>
    </location>
</feature>
<protein>
    <recommendedName>
        <fullName evidence="14">Nuclear receptor</fullName>
    </recommendedName>
</protein>
<dbReference type="PANTHER" id="PTHR24082:SF283">
    <property type="entry name" value="NUCLEAR HORMONE RECEPTOR HR96"/>
    <property type="match status" value="1"/>
</dbReference>
<dbReference type="EMBL" id="CAJNOT010001295">
    <property type="protein sequence ID" value="CAF1178212.1"/>
    <property type="molecule type" value="Genomic_DNA"/>
</dbReference>
<evidence type="ECO:0000259" key="10">
    <source>
        <dbReference type="PROSITE" id="PS51843"/>
    </source>
</evidence>
<dbReference type="SMART" id="SM00430">
    <property type="entry name" value="HOLI"/>
    <property type="match status" value="1"/>
</dbReference>
<dbReference type="GO" id="GO:0000978">
    <property type="term" value="F:RNA polymerase II cis-regulatory region sequence-specific DNA binding"/>
    <property type="evidence" value="ECO:0007669"/>
    <property type="project" value="TreeGrafter"/>
</dbReference>
<dbReference type="InterPro" id="IPR035500">
    <property type="entry name" value="NHR-like_dom_sf"/>
</dbReference>
<dbReference type="EMBL" id="CAJOBD010001603">
    <property type="protein sequence ID" value="CAF3816206.1"/>
    <property type="molecule type" value="Genomic_DNA"/>
</dbReference>
<keyword evidence="1" id="KW-0479">Metal-binding</keyword>
<evidence type="ECO:0000313" key="12">
    <source>
        <dbReference type="EMBL" id="CAF3816206.1"/>
    </source>
</evidence>
<evidence type="ECO:0000256" key="5">
    <source>
        <dbReference type="ARBA" id="ARBA00023125"/>
    </source>
</evidence>
<evidence type="ECO:0000259" key="9">
    <source>
        <dbReference type="PROSITE" id="PS51030"/>
    </source>
</evidence>
<keyword evidence="7" id="KW-0675">Receptor</keyword>
<dbReference type="GO" id="GO:0045944">
    <property type="term" value="P:positive regulation of transcription by RNA polymerase II"/>
    <property type="evidence" value="ECO:0007669"/>
    <property type="project" value="TreeGrafter"/>
</dbReference>
<comment type="caution">
    <text evidence="11">The sequence shown here is derived from an EMBL/GenBank/DDBJ whole genome shotgun (WGS) entry which is preliminary data.</text>
</comment>
<gene>
    <name evidence="12" type="ORF">JBS370_LOCUS16169</name>
    <name evidence="11" type="ORF">ZHD862_LOCUS21605</name>
</gene>
<dbReference type="InterPro" id="IPR013088">
    <property type="entry name" value="Znf_NHR/GATA"/>
</dbReference>
<dbReference type="Pfam" id="PF00105">
    <property type="entry name" value="zf-C4"/>
    <property type="match status" value="1"/>
</dbReference>
<keyword evidence="6" id="KW-0804">Transcription</keyword>
<evidence type="ECO:0000313" key="13">
    <source>
        <dbReference type="Proteomes" id="UP000663864"/>
    </source>
</evidence>
<dbReference type="SUPFAM" id="SSF48508">
    <property type="entry name" value="Nuclear receptor ligand-binding domain"/>
    <property type="match status" value="1"/>
</dbReference>
<sequence>MIITADESIIEQMEKGNNVSLLKQITLPFENNNSEQANQQNEVRSSNKKIKTRDGSLICVVCGSLATGFNFGAIACESCKAFFRRSARKEPSTFHCNNNSDCKITIETRRNCQACRLAKCFNSGMQCDRLLTIEQKAVKCRQLEENRNLALESNSNTNTEESHPSTSTFSDDLLTLIDTDILLTDFTDLLLSQPQQTLLSWEDLQRVETISFFYQNRIEFAIRDGLPWDPSMQSRTFSQVLNSQSVSVMRLLSFLKQIPEFNQLNVDDKVTLIKYNLPTVLGINSVLSYNTETEQLIESDSDVPFNTQFFRVLHGYNVCMQIRKIFTSFLHIAKYDRKIIELIIIILILTKGFSITSDHDEPILNDEISVYRAQNYYIELLSKYMETMHGYEKAIKLFSELVVHIISWQTIQEEIRKDVLRTLSPEDINELVPIMKSMLRIS</sequence>
<keyword evidence="5" id="KW-0238">DNA-binding</keyword>
<evidence type="ECO:0000256" key="7">
    <source>
        <dbReference type="ARBA" id="ARBA00023170"/>
    </source>
</evidence>
<organism evidence="11 13">
    <name type="scientific">Rotaria sordida</name>
    <dbReference type="NCBI Taxonomy" id="392033"/>
    <lineage>
        <taxon>Eukaryota</taxon>
        <taxon>Metazoa</taxon>
        <taxon>Spiralia</taxon>
        <taxon>Gnathifera</taxon>
        <taxon>Rotifera</taxon>
        <taxon>Eurotatoria</taxon>
        <taxon>Bdelloidea</taxon>
        <taxon>Philodinida</taxon>
        <taxon>Philodinidae</taxon>
        <taxon>Rotaria</taxon>
    </lineage>
</organism>
<dbReference type="InterPro" id="IPR050234">
    <property type="entry name" value="Nuclear_hormone_rcpt_NR1"/>
</dbReference>
<dbReference type="Proteomes" id="UP000663864">
    <property type="component" value="Unassembled WGS sequence"/>
</dbReference>
<dbReference type="PRINTS" id="PR00047">
    <property type="entry name" value="STROIDFINGER"/>
</dbReference>
<evidence type="ECO:0008006" key="14">
    <source>
        <dbReference type="Google" id="ProtNLM"/>
    </source>
</evidence>
<dbReference type="InterPro" id="IPR001628">
    <property type="entry name" value="Znf_hrmn_rcpt"/>
</dbReference>
<dbReference type="PROSITE" id="PS51030">
    <property type="entry name" value="NUCLEAR_REC_DBD_2"/>
    <property type="match status" value="1"/>
</dbReference>
<evidence type="ECO:0000256" key="8">
    <source>
        <dbReference type="ARBA" id="ARBA00023242"/>
    </source>
</evidence>
<keyword evidence="8" id="KW-0539">Nucleus</keyword>
<dbReference type="Gene3D" id="3.30.50.10">
    <property type="entry name" value="Erythroid Transcription Factor GATA-1, subunit A"/>
    <property type="match status" value="1"/>
</dbReference>
<dbReference type="SMART" id="SM00399">
    <property type="entry name" value="ZnF_C4"/>
    <property type="match status" value="1"/>
</dbReference>
<accession>A0A814UUY9</accession>
<dbReference type="GO" id="GO:0030154">
    <property type="term" value="P:cell differentiation"/>
    <property type="evidence" value="ECO:0007669"/>
    <property type="project" value="TreeGrafter"/>
</dbReference>
<keyword evidence="4" id="KW-0805">Transcription regulation</keyword>
<dbReference type="GO" id="GO:0008270">
    <property type="term" value="F:zinc ion binding"/>
    <property type="evidence" value="ECO:0007669"/>
    <property type="project" value="UniProtKB-KW"/>
</dbReference>
<dbReference type="PANTHER" id="PTHR24082">
    <property type="entry name" value="NUCLEAR HORMONE RECEPTOR"/>
    <property type="match status" value="1"/>
</dbReference>
<dbReference type="PROSITE" id="PS51843">
    <property type="entry name" value="NR_LBD"/>
    <property type="match status" value="1"/>
</dbReference>
<dbReference type="Gene3D" id="1.10.565.10">
    <property type="entry name" value="Retinoid X Receptor"/>
    <property type="match status" value="1"/>
</dbReference>
<evidence type="ECO:0000256" key="3">
    <source>
        <dbReference type="ARBA" id="ARBA00022833"/>
    </source>
</evidence>
<reference evidence="11" key="1">
    <citation type="submission" date="2021-02" db="EMBL/GenBank/DDBJ databases">
        <authorList>
            <person name="Nowell W R."/>
        </authorList>
    </citation>
    <scope>NUCLEOTIDE SEQUENCE</scope>
</reference>
<name>A0A814UUY9_9BILA</name>
<dbReference type="AlphaFoldDB" id="A0A814UUY9"/>
<dbReference type="SUPFAM" id="SSF57716">
    <property type="entry name" value="Glucocorticoid receptor-like (DNA-binding domain)"/>
    <property type="match status" value="1"/>
</dbReference>
<feature type="domain" description="NR LBD" evidence="10">
    <location>
        <begin position="182"/>
        <end position="442"/>
    </location>
</feature>
<dbReference type="PROSITE" id="PS00031">
    <property type="entry name" value="NUCLEAR_REC_DBD_1"/>
    <property type="match status" value="1"/>
</dbReference>
<dbReference type="Proteomes" id="UP000663836">
    <property type="component" value="Unassembled WGS sequence"/>
</dbReference>
<proteinExistence type="predicted"/>
<keyword evidence="3" id="KW-0862">Zinc</keyword>
<evidence type="ECO:0000256" key="6">
    <source>
        <dbReference type="ARBA" id="ARBA00023163"/>
    </source>
</evidence>
<evidence type="ECO:0000256" key="4">
    <source>
        <dbReference type="ARBA" id="ARBA00023015"/>
    </source>
</evidence>
<dbReference type="InterPro" id="IPR000536">
    <property type="entry name" value="Nucl_hrmn_rcpt_lig-bd"/>
</dbReference>
<evidence type="ECO:0000313" key="11">
    <source>
        <dbReference type="EMBL" id="CAF1178212.1"/>
    </source>
</evidence>
<evidence type="ECO:0000256" key="1">
    <source>
        <dbReference type="ARBA" id="ARBA00022723"/>
    </source>
</evidence>